<evidence type="ECO:0000313" key="2">
    <source>
        <dbReference type="Proteomes" id="UP001208364"/>
    </source>
</evidence>
<accession>A0ABT2SUY2</accession>
<feature type="non-terminal residue" evidence="1">
    <location>
        <position position="153"/>
    </location>
</feature>
<evidence type="ECO:0000313" key="1">
    <source>
        <dbReference type="EMBL" id="MCU6738640.1"/>
    </source>
</evidence>
<dbReference type="Proteomes" id="UP001208364">
    <property type="component" value="Unassembled WGS sequence"/>
</dbReference>
<keyword evidence="2" id="KW-1185">Reference proteome</keyword>
<protein>
    <recommendedName>
        <fullName evidence="3">Transposase zinc-ribbon domain-containing protein</fullName>
    </recommendedName>
</protein>
<sequence length="153" mass="17785">MAKNQKPKKDSLITLTRKYANNHNECVKFFFKMKWPVGFYCEKCGHQHYLLSNTIFQDNKLDLYKLILGMYLFFTANKGLSAIELANELEINYKTALLLCRKCRILMSQSNSEKILDSFFYEADVAYIGSKSKEEHKQGVATEQQPFLVMLST</sequence>
<organism evidence="1 2">
    <name type="scientific">[Clostridium] ammoniilyticum</name>
    <dbReference type="NCBI Taxonomy" id="2981784"/>
    <lineage>
        <taxon>Bacteria</taxon>
        <taxon>Bacillati</taxon>
        <taxon>Bacillota</taxon>
        <taxon>Erysipelotrichia</taxon>
        <taxon>Erysipelotrichales</taxon>
        <taxon>Coprobacillaceae</taxon>
        <taxon>Faecalibacillus</taxon>
    </lineage>
</organism>
<name>A0ABT2SUY2_9FIRM</name>
<reference evidence="1 2" key="1">
    <citation type="journal article" date="2021" name="ISME Commun">
        <title>Automated analysis of genomic sequences facilitates high-throughput and comprehensive description of bacteria.</title>
        <authorList>
            <person name="Hitch T.C.A."/>
        </authorList>
    </citation>
    <scope>NUCLEOTIDE SEQUENCE [LARGE SCALE GENOMIC DNA]</scope>
    <source>
        <strain evidence="1 2">H4_15</strain>
    </source>
</reference>
<gene>
    <name evidence="1" type="ORF">OCV55_08085</name>
</gene>
<dbReference type="EMBL" id="JAOQJR010000007">
    <property type="protein sequence ID" value="MCU6738640.1"/>
    <property type="molecule type" value="Genomic_DNA"/>
</dbReference>
<dbReference type="RefSeq" id="WP_394802859.1">
    <property type="nucleotide sequence ID" value="NZ_JAOQJR010000007.1"/>
</dbReference>
<evidence type="ECO:0008006" key="3">
    <source>
        <dbReference type="Google" id="ProtNLM"/>
    </source>
</evidence>
<proteinExistence type="predicted"/>
<comment type="caution">
    <text evidence="1">The sequence shown here is derived from an EMBL/GenBank/DDBJ whole genome shotgun (WGS) entry which is preliminary data.</text>
</comment>